<organism evidence="3 4">
    <name type="scientific">Haloplanus vescus</name>
    <dbReference type="NCBI Taxonomy" id="555874"/>
    <lineage>
        <taxon>Archaea</taxon>
        <taxon>Methanobacteriati</taxon>
        <taxon>Methanobacteriota</taxon>
        <taxon>Stenosarchaea group</taxon>
        <taxon>Halobacteria</taxon>
        <taxon>Halobacteriales</taxon>
        <taxon>Haloferacaceae</taxon>
        <taxon>Haloplanus</taxon>
    </lineage>
</organism>
<evidence type="ECO:0000259" key="2">
    <source>
        <dbReference type="PROSITE" id="PS51201"/>
    </source>
</evidence>
<keyword evidence="1" id="KW-0472">Membrane</keyword>
<name>A0A1H3YNE2_9EURY</name>
<keyword evidence="4" id="KW-1185">Reference proteome</keyword>
<dbReference type="OrthoDB" id="43518at2157"/>
<dbReference type="STRING" id="555874.SAMN04488065_1971"/>
<dbReference type="Pfam" id="PF02254">
    <property type="entry name" value="TrkA_N"/>
    <property type="match status" value="1"/>
</dbReference>
<accession>A0A1H3YNE2</accession>
<feature type="transmembrane region" description="Helical" evidence="1">
    <location>
        <begin position="72"/>
        <end position="98"/>
    </location>
</feature>
<evidence type="ECO:0000256" key="1">
    <source>
        <dbReference type="SAM" id="Phobius"/>
    </source>
</evidence>
<keyword evidence="1" id="KW-0812">Transmembrane</keyword>
<dbReference type="GO" id="GO:0006813">
    <property type="term" value="P:potassium ion transport"/>
    <property type="evidence" value="ECO:0007669"/>
    <property type="project" value="InterPro"/>
</dbReference>
<dbReference type="PROSITE" id="PS51201">
    <property type="entry name" value="RCK_N"/>
    <property type="match status" value="1"/>
</dbReference>
<evidence type="ECO:0000313" key="4">
    <source>
        <dbReference type="Proteomes" id="UP000236755"/>
    </source>
</evidence>
<proteinExistence type="predicted"/>
<feature type="domain" description="RCK N-terminal" evidence="2">
    <location>
        <begin position="119"/>
        <end position="236"/>
    </location>
</feature>
<dbReference type="EMBL" id="FNQT01000002">
    <property type="protein sequence ID" value="SEA12578.1"/>
    <property type="molecule type" value="Genomic_DNA"/>
</dbReference>
<dbReference type="Gene3D" id="3.40.50.720">
    <property type="entry name" value="NAD(P)-binding Rossmann-like Domain"/>
    <property type="match status" value="1"/>
</dbReference>
<dbReference type="InterPro" id="IPR050721">
    <property type="entry name" value="Trk_Ktr_HKT_K-transport"/>
</dbReference>
<gene>
    <name evidence="3" type="ORF">SAMN04488065_1971</name>
</gene>
<keyword evidence="1" id="KW-1133">Transmembrane helix</keyword>
<reference evidence="3 4" key="1">
    <citation type="submission" date="2016-10" db="EMBL/GenBank/DDBJ databases">
        <authorList>
            <person name="de Groot N.N."/>
        </authorList>
    </citation>
    <scope>NUCLEOTIDE SEQUENCE [LARGE SCALE GENOMIC DNA]</scope>
    <source>
        <strain evidence="3 4">CGMCC 1.8712</strain>
    </source>
</reference>
<dbReference type="Proteomes" id="UP000236755">
    <property type="component" value="Unassembled WGS sequence"/>
</dbReference>
<dbReference type="PANTHER" id="PTHR43833">
    <property type="entry name" value="POTASSIUM CHANNEL PROTEIN 2-RELATED-RELATED"/>
    <property type="match status" value="1"/>
</dbReference>
<dbReference type="InterPro" id="IPR003148">
    <property type="entry name" value="RCK_N"/>
</dbReference>
<dbReference type="InterPro" id="IPR036291">
    <property type="entry name" value="NAD(P)-bd_dom_sf"/>
</dbReference>
<dbReference type="AlphaFoldDB" id="A0A1H3YNE2"/>
<sequence length="249" mass="26701">MARSNVPIVANRWLLRRVARPVVALVGVVVAGVAGFVYVGGVGLVDAAFWLLDPSSIALYYQTRSGPVERVKTFAIVVRVALVAALLWTGETALTAAFGGQIREELKRVKNQRERASVDDHVVICGYGMFGQTVAERARARDRDVVVVESDPAQYERVLDDGFLGVEGDARHEGVLADAGVERASSLVAAIDDSNANIQIALLATQLAPDLTVVVRVGDETYESVARHAGADEVIIPEVAGGEQVVDRW</sequence>
<dbReference type="SUPFAM" id="SSF51735">
    <property type="entry name" value="NAD(P)-binding Rossmann-fold domains"/>
    <property type="match status" value="1"/>
</dbReference>
<protein>
    <submittedName>
        <fullName evidence="3">TrkA-N domain-containing protein</fullName>
    </submittedName>
</protein>
<evidence type="ECO:0000313" key="3">
    <source>
        <dbReference type="EMBL" id="SEA12578.1"/>
    </source>
</evidence>
<feature type="transmembrane region" description="Helical" evidence="1">
    <location>
        <begin position="21"/>
        <end position="52"/>
    </location>
</feature>
<dbReference type="RefSeq" id="WP_092634396.1">
    <property type="nucleotide sequence ID" value="NZ_FNQT01000002.1"/>
</dbReference>